<keyword evidence="2" id="KW-1133">Transmembrane helix</keyword>
<feature type="transmembrane region" description="Helical" evidence="2">
    <location>
        <begin position="613"/>
        <end position="633"/>
    </location>
</feature>
<organism evidence="3">
    <name type="scientific">uncultured marine group II/III euryarchaeote KM3_176_D12</name>
    <dbReference type="NCBI Taxonomy" id="1457936"/>
    <lineage>
        <taxon>Archaea</taxon>
        <taxon>Methanobacteriati</taxon>
        <taxon>Methanobacteriota</taxon>
        <taxon>environmental samples</taxon>
    </lineage>
</organism>
<reference evidence="3" key="1">
    <citation type="journal article" date="2014" name="Genome Biol. Evol.">
        <title>Pangenome evidence for extensive interdomain horizontal transfer affecting lineage core and shell genes in uncultured planktonic thaumarchaeota and euryarchaeota.</title>
        <authorList>
            <person name="Deschamps P."/>
            <person name="Zivanovic Y."/>
            <person name="Moreira D."/>
            <person name="Rodriguez-Valera F."/>
            <person name="Lopez-Garcia P."/>
        </authorList>
    </citation>
    <scope>NUCLEOTIDE SEQUENCE</scope>
</reference>
<keyword evidence="2" id="KW-0812">Transmembrane</keyword>
<dbReference type="SUPFAM" id="SSF49299">
    <property type="entry name" value="PKD domain"/>
    <property type="match status" value="2"/>
</dbReference>
<dbReference type="AlphaFoldDB" id="A0A075GSM5"/>
<evidence type="ECO:0000256" key="2">
    <source>
        <dbReference type="SAM" id="Phobius"/>
    </source>
</evidence>
<dbReference type="EMBL" id="KF900718">
    <property type="protein sequence ID" value="AIF04773.1"/>
    <property type="molecule type" value="Genomic_DNA"/>
</dbReference>
<feature type="compositionally biased region" description="Polar residues" evidence="1">
    <location>
        <begin position="774"/>
        <end position="786"/>
    </location>
</feature>
<evidence type="ECO:0008006" key="4">
    <source>
        <dbReference type="Google" id="ProtNLM"/>
    </source>
</evidence>
<feature type="region of interest" description="Disordered" evidence="1">
    <location>
        <begin position="736"/>
        <end position="804"/>
    </location>
</feature>
<dbReference type="InterPro" id="IPR013783">
    <property type="entry name" value="Ig-like_fold"/>
</dbReference>
<proteinExistence type="predicted"/>
<protein>
    <recommendedName>
        <fullName evidence="4">PKD domain-containing protein</fullName>
    </recommendedName>
</protein>
<dbReference type="CDD" id="cd00146">
    <property type="entry name" value="PKD"/>
    <property type="match status" value="1"/>
</dbReference>
<feature type="compositionally biased region" description="Acidic residues" evidence="1">
    <location>
        <begin position="652"/>
        <end position="663"/>
    </location>
</feature>
<evidence type="ECO:0000256" key="1">
    <source>
        <dbReference type="SAM" id="MobiDB-lite"/>
    </source>
</evidence>
<accession>A0A075GSM5</accession>
<feature type="region of interest" description="Disordered" evidence="1">
    <location>
        <begin position="650"/>
        <end position="681"/>
    </location>
</feature>
<dbReference type="InterPro" id="IPR035986">
    <property type="entry name" value="PKD_dom_sf"/>
</dbReference>
<sequence length="843" mass="88586">MWLHPKGELLKGRTSAQLMMRWSVAVSVALLMLLGSMVPATISNGLDLDNINQQAGAKDPPCPATNVSNLPPMVNLADQTCLQVSLGTLAPGSLVSIEATVTGNSADLLFFAANSVGTYLNDQSYRTSSIWEADASVESLSGDAEWHWEVPTDRSETAWFLILDNLAHSGDQGNGGQGGNDSNITISVTFPTMSYWTLIDSLQVLAPGSHVALLGPSELTLDAGTQVSVTALPLSGVGDLFILTESQKDTYLLGGGGSFWVPGTQMLSITTATSQPWTVPSDLAGQPLYLFLDNEAGPTGGGDGLSPLRITVSVTLLPVLNPVISSADDLTDVDVKEQVSFDVESTPNLSQQADLSQTEWDFDGDGSIDATGESVTTLFSSPGNRSVKAIIIGPDGRSSSNTIPVSVIDSSNPNSSILGSDTWQRDVDASFTLTSTSVDNWQVVREEWRVDGTLISSFTNSLPSSFTHAINTTGEHIVELTAVDGANNIDATVVTIIVRDGTKPVVGDIVAIDTVMAGTSMTFSVNASDPESDQLAYTWDFDKEVDSDGDSVTGNDIDATGSTVAWTFSVAKPTYVTVTVTNDANLSKTVQILVDVEVDPSAVSSSSSPLDSLVPFIILVIIVVLGGGGWFAWNKRKAKLHEEAVALAQAASEEEAQEPEPERDDQLTMYAPSGSQSGGYGGGGDASIAALAGTGYSQGIVSDDALAAFGDDDEPQEVAEKDPILDDLDFLRSKDEKPATEVAKPQSEPQAPTIKSEGKVAKRSSGIALPDSAGVSTPQPSVQSKAAPTAKPVAEPEPEVVDSTTVKASCPSCEQMFAVDMPNDVEQALVACPKCDQRIRLEK</sequence>
<name>A0A075GSM5_9EURY</name>
<dbReference type="Gene3D" id="2.60.40.10">
    <property type="entry name" value="Immunoglobulins"/>
    <property type="match status" value="2"/>
</dbReference>
<evidence type="ECO:0000313" key="3">
    <source>
        <dbReference type="EMBL" id="AIF04773.1"/>
    </source>
</evidence>
<keyword evidence="2" id="KW-0472">Membrane</keyword>